<sequence>MISLSRVLLVATLLRGINGAAEATDALRSSRLAPHKPFNTGNKPQTMIRGLLGLRQVSCYPGYSPCTGTTTCCPTGNSCCNTFYYCSLNGCSGCVNEGDFPCSDGDGCCRMLYILTPSIFSLFSSAKPMAIPAVRRSVLQFGHPELTRTGVFLWFQTVIPLILVDAERLSLREVGVRILQGLIMLIWSRSGPLLVSLSFL</sequence>
<organism evidence="2 3">
    <name type="scientific">Mycena alexandri</name>
    <dbReference type="NCBI Taxonomy" id="1745969"/>
    <lineage>
        <taxon>Eukaryota</taxon>
        <taxon>Fungi</taxon>
        <taxon>Dikarya</taxon>
        <taxon>Basidiomycota</taxon>
        <taxon>Agaricomycotina</taxon>
        <taxon>Agaricomycetes</taxon>
        <taxon>Agaricomycetidae</taxon>
        <taxon>Agaricales</taxon>
        <taxon>Marasmiineae</taxon>
        <taxon>Mycenaceae</taxon>
        <taxon>Mycena</taxon>
    </lineage>
</organism>
<keyword evidence="1" id="KW-0732">Signal</keyword>
<evidence type="ECO:0000256" key="1">
    <source>
        <dbReference type="SAM" id="SignalP"/>
    </source>
</evidence>
<accession>A0AAD6T1M6</accession>
<comment type="caution">
    <text evidence="2">The sequence shown here is derived from an EMBL/GenBank/DDBJ whole genome shotgun (WGS) entry which is preliminary data.</text>
</comment>
<keyword evidence="3" id="KW-1185">Reference proteome</keyword>
<evidence type="ECO:0000313" key="2">
    <source>
        <dbReference type="EMBL" id="KAJ7035682.1"/>
    </source>
</evidence>
<reference evidence="2" key="1">
    <citation type="submission" date="2023-03" db="EMBL/GenBank/DDBJ databases">
        <title>Massive genome expansion in bonnet fungi (Mycena s.s.) driven by repeated elements and novel gene families across ecological guilds.</title>
        <authorList>
            <consortium name="Lawrence Berkeley National Laboratory"/>
            <person name="Harder C.B."/>
            <person name="Miyauchi S."/>
            <person name="Viragh M."/>
            <person name="Kuo A."/>
            <person name="Thoen E."/>
            <person name="Andreopoulos B."/>
            <person name="Lu D."/>
            <person name="Skrede I."/>
            <person name="Drula E."/>
            <person name="Henrissat B."/>
            <person name="Morin E."/>
            <person name="Kohler A."/>
            <person name="Barry K."/>
            <person name="LaButti K."/>
            <person name="Morin E."/>
            <person name="Salamov A."/>
            <person name="Lipzen A."/>
            <person name="Mereny Z."/>
            <person name="Hegedus B."/>
            <person name="Baldrian P."/>
            <person name="Stursova M."/>
            <person name="Weitz H."/>
            <person name="Taylor A."/>
            <person name="Grigoriev I.V."/>
            <person name="Nagy L.G."/>
            <person name="Martin F."/>
            <person name="Kauserud H."/>
        </authorList>
    </citation>
    <scope>NUCLEOTIDE SEQUENCE</scope>
    <source>
        <strain evidence="2">CBHHK200</strain>
    </source>
</reference>
<protein>
    <recommendedName>
        <fullName evidence="4">Granulins domain-containing protein</fullName>
    </recommendedName>
</protein>
<gene>
    <name evidence="2" type="ORF">C8F04DRAFT_1098140</name>
</gene>
<dbReference type="AlphaFoldDB" id="A0AAD6T1M6"/>
<feature type="signal peptide" evidence="1">
    <location>
        <begin position="1"/>
        <end position="23"/>
    </location>
</feature>
<dbReference type="Proteomes" id="UP001218188">
    <property type="component" value="Unassembled WGS sequence"/>
</dbReference>
<name>A0AAD6T1M6_9AGAR</name>
<feature type="chain" id="PRO_5042158000" description="Granulins domain-containing protein" evidence="1">
    <location>
        <begin position="24"/>
        <end position="200"/>
    </location>
</feature>
<dbReference type="EMBL" id="JARJCM010000049">
    <property type="protein sequence ID" value="KAJ7035682.1"/>
    <property type="molecule type" value="Genomic_DNA"/>
</dbReference>
<evidence type="ECO:0000313" key="3">
    <source>
        <dbReference type="Proteomes" id="UP001218188"/>
    </source>
</evidence>
<evidence type="ECO:0008006" key="4">
    <source>
        <dbReference type="Google" id="ProtNLM"/>
    </source>
</evidence>
<proteinExistence type="predicted"/>